<evidence type="ECO:0000313" key="2">
    <source>
        <dbReference type="EMBL" id="MFB9950922.1"/>
    </source>
</evidence>
<evidence type="ECO:0000313" key="3">
    <source>
        <dbReference type="Proteomes" id="UP001589692"/>
    </source>
</evidence>
<gene>
    <name evidence="2" type="ORF">ACFFP0_18895</name>
</gene>
<dbReference type="InterPro" id="IPR004045">
    <property type="entry name" value="Glutathione_S-Trfase_N"/>
</dbReference>
<dbReference type="InterPro" id="IPR036249">
    <property type="entry name" value="Thioredoxin-like_sf"/>
</dbReference>
<keyword evidence="3" id="KW-1185">Reference proteome</keyword>
<proteinExistence type="predicted"/>
<dbReference type="PROSITE" id="PS50404">
    <property type="entry name" value="GST_NTER"/>
    <property type="match status" value="1"/>
</dbReference>
<dbReference type="InterPro" id="IPR036282">
    <property type="entry name" value="Glutathione-S-Trfase_C_sf"/>
</dbReference>
<dbReference type="EMBL" id="JBHMAA010000021">
    <property type="protein sequence ID" value="MFB9950922.1"/>
    <property type="molecule type" value="Genomic_DNA"/>
</dbReference>
<name>A0ABV6AK49_9HYPH</name>
<dbReference type="Pfam" id="PF13410">
    <property type="entry name" value="GST_C_2"/>
    <property type="match status" value="1"/>
</dbReference>
<dbReference type="Proteomes" id="UP001589692">
    <property type="component" value="Unassembled WGS sequence"/>
</dbReference>
<reference evidence="2 3" key="1">
    <citation type="submission" date="2024-09" db="EMBL/GenBank/DDBJ databases">
        <authorList>
            <person name="Sun Q."/>
            <person name="Mori K."/>
        </authorList>
    </citation>
    <scope>NUCLEOTIDE SEQUENCE [LARGE SCALE GENOMIC DNA]</scope>
    <source>
        <strain evidence="2 3">TBRC 4938</strain>
    </source>
</reference>
<sequence length="207" mass="23069">MKLYYSSTSPFARKVLAVSIVTGLYDNIDRIEAAPHPIDRDVSVLAHNPLAKVPTLVTPEGLALFDSRVIAEYLDANTVAARVFPQEDGLRWKALALQSLSDGILDAALLIRYERTARPENLRWPLWQERQFDKIVSALDALESDQHAPSHAVDIGTITLGSALGYLDLRFPDFVWRSGRPKLGTWFESFARNDFLLRTAAPVPKAA</sequence>
<organism evidence="2 3">
    <name type="scientific">Rhizobium puerariae</name>
    <dbReference type="NCBI Taxonomy" id="1585791"/>
    <lineage>
        <taxon>Bacteria</taxon>
        <taxon>Pseudomonadati</taxon>
        <taxon>Pseudomonadota</taxon>
        <taxon>Alphaproteobacteria</taxon>
        <taxon>Hyphomicrobiales</taxon>
        <taxon>Rhizobiaceae</taxon>
        <taxon>Rhizobium/Agrobacterium group</taxon>
        <taxon>Rhizobium</taxon>
    </lineage>
</organism>
<dbReference type="Pfam" id="PF13409">
    <property type="entry name" value="GST_N_2"/>
    <property type="match status" value="1"/>
</dbReference>
<evidence type="ECO:0000259" key="1">
    <source>
        <dbReference type="PROSITE" id="PS50404"/>
    </source>
</evidence>
<feature type="domain" description="GST N-terminal" evidence="1">
    <location>
        <begin position="1"/>
        <end position="82"/>
    </location>
</feature>
<dbReference type="SUPFAM" id="SSF47616">
    <property type="entry name" value="GST C-terminal domain-like"/>
    <property type="match status" value="1"/>
</dbReference>
<dbReference type="RefSeq" id="WP_377263694.1">
    <property type="nucleotide sequence ID" value="NZ_JBHMAA010000021.1"/>
</dbReference>
<dbReference type="CDD" id="cd03205">
    <property type="entry name" value="GST_C_6"/>
    <property type="match status" value="1"/>
</dbReference>
<dbReference type="SUPFAM" id="SSF52833">
    <property type="entry name" value="Thioredoxin-like"/>
    <property type="match status" value="1"/>
</dbReference>
<protein>
    <submittedName>
        <fullName evidence="2">Glutathione S-transferase family protein</fullName>
    </submittedName>
</protein>
<accession>A0ABV6AK49</accession>
<comment type="caution">
    <text evidence="2">The sequence shown here is derived from an EMBL/GenBank/DDBJ whole genome shotgun (WGS) entry which is preliminary data.</text>
</comment>
<dbReference type="Gene3D" id="3.40.30.10">
    <property type="entry name" value="Glutaredoxin"/>
    <property type="match status" value="1"/>
</dbReference>
<dbReference type="Gene3D" id="1.20.1050.10">
    <property type="match status" value="1"/>
</dbReference>